<name>A0ABS0XM61_9SPHN</name>
<dbReference type="EMBL" id="JAELXS010000002">
    <property type="protein sequence ID" value="MBJ6121123.1"/>
    <property type="molecule type" value="Genomic_DNA"/>
</dbReference>
<accession>A0ABS0XM61</accession>
<dbReference type="Pfam" id="PF07811">
    <property type="entry name" value="TadE"/>
    <property type="match status" value="1"/>
</dbReference>
<keyword evidence="1" id="KW-1133">Transmembrane helix</keyword>
<dbReference type="InterPro" id="IPR012495">
    <property type="entry name" value="TadE-like_dom"/>
</dbReference>
<protein>
    <submittedName>
        <fullName evidence="3">Pilus assembly protein</fullName>
    </submittedName>
</protein>
<sequence length="179" mass="19477">MTNRLRRSWTHLADDTRGAIIIEFAICSSAFFALLLACAQTVLIFFAQQGLQTSAEGAARYVMTGEASKAGMTAAQFKAYACTKLPPFLDCSKLIIDMRKASTFADIDADMPDLSFNSSGAINNSWQYDTGGAGSIMILRVMYVWNVQLGPLNLDFSNAGSGKRLLIGTMVFKSEPYTV</sequence>
<reference evidence="4" key="1">
    <citation type="submission" date="2020-12" db="EMBL/GenBank/DDBJ databases">
        <title>Hymenobacter sp.</title>
        <authorList>
            <person name="Kim M.K."/>
        </authorList>
    </citation>
    <scope>NUCLEOTIDE SEQUENCE [LARGE SCALE GENOMIC DNA]</scope>
    <source>
        <strain evidence="4">BT553</strain>
    </source>
</reference>
<keyword evidence="1" id="KW-0812">Transmembrane</keyword>
<feature type="transmembrane region" description="Helical" evidence="1">
    <location>
        <begin position="20"/>
        <end position="46"/>
    </location>
</feature>
<gene>
    <name evidence="3" type="ORF">JAO74_04870</name>
</gene>
<proteinExistence type="predicted"/>
<feature type="domain" description="TadE-like" evidence="2">
    <location>
        <begin position="18"/>
        <end position="60"/>
    </location>
</feature>
<evidence type="ECO:0000313" key="3">
    <source>
        <dbReference type="EMBL" id="MBJ6121123.1"/>
    </source>
</evidence>
<comment type="caution">
    <text evidence="3">The sequence shown here is derived from an EMBL/GenBank/DDBJ whole genome shotgun (WGS) entry which is preliminary data.</text>
</comment>
<organism evidence="3 4">
    <name type="scientific">Sphingomonas mollis</name>
    <dbReference type="NCBI Taxonomy" id="2795726"/>
    <lineage>
        <taxon>Bacteria</taxon>
        <taxon>Pseudomonadati</taxon>
        <taxon>Pseudomonadota</taxon>
        <taxon>Alphaproteobacteria</taxon>
        <taxon>Sphingomonadales</taxon>
        <taxon>Sphingomonadaceae</taxon>
        <taxon>Sphingomonas</taxon>
    </lineage>
</organism>
<evidence type="ECO:0000256" key="1">
    <source>
        <dbReference type="SAM" id="Phobius"/>
    </source>
</evidence>
<keyword evidence="4" id="KW-1185">Reference proteome</keyword>
<dbReference type="Proteomes" id="UP000640426">
    <property type="component" value="Unassembled WGS sequence"/>
</dbReference>
<keyword evidence="1" id="KW-0472">Membrane</keyword>
<evidence type="ECO:0000259" key="2">
    <source>
        <dbReference type="Pfam" id="PF07811"/>
    </source>
</evidence>
<evidence type="ECO:0000313" key="4">
    <source>
        <dbReference type="Proteomes" id="UP000640426"/>
    </source>
</evidence>
<dbReference type="RefSeq" id="WP_199035711.1">
    <property type="nucleotide sequence ID" value="NZ_JAELXS010000002.1"/>
</dbReference>